<dbReference type="PANTHER" id="PTHR37841">
    <property type="entry name" value="GLR2918 PROTEIN"/>
    <property type="match status" value="1"/>
</dbReference>
<sequence length="667" mass="77248">MQKDYGIKFIVLFIICVFLLAMDTLAFGMDFNDDIQKITLDYYYYDGFGQDKVVQSVEDGSWHILKPDGSLINLRGKYLAFAGMEGINQNFDDDYYRFVIGNDSYHIDYSNRFIYVDKNGLECFVDGYKYVDPTKGENYFIIRNVKGDGYETGLYHKYNKTLIIPAVYDTLNYISDDRIIACKNDKYGMMNIKQEEIIPFIYKYIDYINDNFIIAINDEKYGVINIDNEVVLSFEYDEIYNIHEYGEYLRISKNNKFGLINTATAEIVVPVEYDGIEYSRNETAVAVKEGRFGVIDVTNKNVVPFIYDSIMNCYDGFIVYKDEMAGFINEKGSVVLPVEYYNISEVKDGFITAVIEDKNGEHKYAVYDLNGEEIVPPIYDYIDYYATDKYMLVNKGWYAYLINKETGKEMLADSKMYFTDVKYINDKYYAGGLSGGYAIVNFAGQRLTLHNYNDISIINIDGEDLIAAKYHTERFNTYFDYFKQTKGPSTWAKEEVTKAIESNLVPFEYQSAFTFNIKRYEFCSIIVEFLEEYQNTSREEILKNNNIDLINPPITDGFSDDIVICLKLGIVNGRGNGIFDGDSEITREEAAVMLTNLSKYLGLYKDSDDVYLNDKSYVSPWAMDAVNYVLKNKMMQGVGEDMFSPKTNITREQTYIIMYRMLNDIDF</sequence>
<accession>A0A562JB97</accession>
<keyword evidence="3" id="KW-1185">Reference proteome</keyword>
<dbReference type="InterPro" id="IPR001119">
    <property type="entry name" value="SLH_dom"/>
</dbReference>
<dbReference type="Pfam" id="PF00395">
    <property type="entry name" value="SLH"/>
    <property type="match status" value="2"/>
</dbReference>
<protein>
    <submittedName>
        <fullName evidence="2">WG repeat protein</fullName>
    </submittedName>
</protein>
<evidence type="ECO:0000313" key="2">
    <source>
        <dbReference type="EMBL" id="TWH80417.1"/>
    </source>
</evidence>
<feature type="domain" description="SLH" evidence="1">
    <location>
        <begin position="545"/>
        <end position="608"/>
    </location>
</feature>
<dbReference type="EMBL" id="VLKH01000004">
    <property type="protein sequence ID" value="TWH80417.1"/>
    <property type="molecule type" value="Genomic_DNA"/>
</dbReference>
<dbReference type="Proteomes" id="UP000315343">
    <property type="component" value="Unassembled WGS sequence"/>
</dbReference>
<reference evidence="2 3" key="1">
    <citation type="submission" date="2019-07" db="EMBL/GenBank/DDBJ databases">
        <title>Genomic Encyclopedia of Type Strains, Phase I: the one thousand microbial genomes (KMG-I) project.</title>
        <authorList>
            <person name="Kyrpides N."/>
        </authorList>
    </citation>
    <scope>NUCLEOTIDE SEQUENCE [LARGE SCALE GENOMIC DNA]</scope>
    <source>
        <strain evidence="2 3">DSM 13558</strain>
    </source>
</reference>
<evidence type="ECO:0000259" key="1">
    <source>
        <dbReference type="PROSITE" id="PS51272"/>
    </source>
</evidence>
<evidence type="ECO:0000313" key="3">
    <source>
        <dbReference type="Proteomes" id="UP000315343"/>
    </source>
</evidence>
<dbReference type="InterPro" id="IPR032774">
    <property type="entry name" value="WG_beta_rep"/>
</dbReference>
<dbReference type="RefSeq" id="WP_170226146.1">
    <property type="nucleotide sequence ID" value="NZ_VLKH01000004.1"/>
</dbReference>
<name>A0A562JB97_9FIRM</name>
<proteinExistence type="predicted"/>
<feature type="domain" description="SLH" evidence="1">
    <location>
        <begin position="609"/>
        <end position="667"/>
    </location>
</feature>
<organism evidence="2 3">
    <name type="scientific">Sedimentibacter saalensis</name>
    <dbReference type="NCBI Taxonomy" id="130788"/>
    <lineage>
        <taxon>Bacteria</taxon>
        <taxon>Bacillati</taxon>
        <taxon>Bacillota</taxon>
        <taxon>Tissierellia</taxon>
        <taxon>Sedimentibacter</taxon>
    </lineage>
</organism>
<dbReference type="PANTHER" id="PTHR37841:SF1">
    <property type="entry name" value="DUF3298 DOMAIN-CONTAINING PROTEIN"/>
    <property type="match status" value="1"/>
</dbReference>
<dbReference type="AlphaFoldDB" id="A0A562JB97"/>
<dbReference type="PROSITE" id="PS51272">
    <property type="entry name" value="SLH"/>
    <property type="match status" value="2"/>
</dbReference>
<dbReference type="Pfam" id="PF14903">
    <property type="entry name" value="WG_beta_rep"/>
    <property type="match status" value="6"/>
</dbReference>
<comment type="caution">
    <text evidence="2">The sequence shown here is derived from an EMBL/GenBank/DDBJ whole genome shotgun (WGS) entry which is preliminary data.</text>
</comment>
<gene>
    <name evidence="2" type="ORF">LY60_01679</name>
</gene>